<evidence type="ECO:0000256" key="1">
    <source>
        <dbReference type="ARBA" id="ARBA00022679"/>
    </source>
</evidence>
<dbReference type="Pfam" id="PF13649">
    <property type="entry name" value="Methyltransf_25"/>
    <property type="match status" value="1"/>
</dbReference>
<dbReference type="EMBL" id="LFXJ01000008">
    <property type="protein sequence ID" value="KMY30430.1"/>
    <property type="molecule type" value="Genomic_DNA"/>
</dbReference>
<reference evidence="4" key="1">
    <citation type="submission" date="2015-07" db="EMBL/GenBank/DDBJ databases">
        <authorList>
            <consortium name="Consortium for Microbial Forensics and Genomics (microFORGE)"/>
            <person name="Knight B.M."/>
            <person name="Roberts D.P."/>
            <person name="Lin D."/>
            <person name="Hari K."/>
            <person name="Fletcher J."/>
            <person name="Melcher U."/>
            <person name="Blagden T."/>
            <person name="Winegar R.A."/>
        </authorList>
    </citation>
    <scope>NUCLEOTIDE SEQUENCE [LARGE SCALE GENOMIC DNA]</scope>
    <source>
        <strain evidence="4">DSM 23493</strain>
    </source>
</reference>
<dbReference type="PATRIC" id="fig|582475.4.peg.4538"/>
<keyword evidence="3" id="KW-0489">Methyltransferase</keyword>
<comment type="caution">
    <text evidence="3">The sequence shown here is derived from an EMBL/GenBank/DDBJ whole genome shotgun (WGS) entry which is preliminary data.</text>
</comment>
<dbReference type="SUPFAM" id="SSF53335">
    <property type="entry name" value="S-adenosyl-L-methionine-dependent methyltransferases"/>
    <property type="match status" value="1"/>
</dbReference>
<dbReference type="InterPro" id="IPR029063">
    <property type="entry name" value="SAM-dependent_MTases_sf"/>
</dbReference>
<dbReference type="RefSeq" id="WP_049667754.1">
    <property type="nucleotide sequence ID" value="NZ_LFXJ01000008.1"/>
</dbReference>
<dbReference type="InterPro" id="IPR041698">
    <property type="entry name" value="Methyltransf_25"/>
</dbReference>
<dbReference type="CDD" id="cd02440">
    <property type="entry name" value="AdoMet_MTases"/>
    <property type="match status" value="1"/>
</dbReference>
<dbReference type="Proteomes" id="UP000037326">
    <property type="component" value="Unassembled WGS sequence"/>
</dbReference>
<organism evidence="3 4">
    <name type="scientific">Lysinibacillus xylanilyticus</name>
    <dbReference type="NCBI Taxonomy" id="582475"/>
    <lineage>
        <taxon>Bacteria</taxon>
        <taxon>Bacillati</taxon>
        <taxon>Bacillota</taxon>
        <taxon>Bacilli</taxon>
        <taxon>Bacillales</taxon>
        <taxon>Bacillaceae</taxon>
        <taxon>Lysinibacillus</taxon>
    </lineage>
</organism>
<sequence length="260" mass="29763">MGRCTATRHARGLSVSSYERFAQVYDELQTDIPYNLYVEWVLQHAPSSQFPNLLDIGCGTGVLGLLFAKAGYKVSGIDLSENMLSIAAERFADAGLHVPLYCLSMDELEGFEALDVVTIAIDSLNYVIEEKAVYSTLERIYSALRDGGQLFFDVHSLFKMNDIFLDGPFTYDDGDISYVWHTEPGDFEHSVIHQMTFYVRDAESGLYERFDEEHNQRTFSIEQYMAWLQEIGFKHVEITADFTDECPEYESERIFIRAVK</sequence>
<dbReference type="GO" id="GO:0032259">
    <property type="term" value="P:methylation"/>
    <property type="evidence" value="ECO:0007669"/>
    <property type="project" value="UniProtKB-KW"/>
</dbReference>
<dbReference type="Gene3D" id="3.40.50.150">
    <property type="entry name" value="Vaccinia Virus protein VP39"/>
    <property type="match status" value="1"/>
</dbReference>
<evidence type="ECO:0000259" key="2">
    <source>
        <dbReference type="Pfam" id="PF13649"/>
    </source>
</evidence>
<keyword evidence="1 3" id="KW-0808">Transferase</keyword>
<dbReference type="Gene3D" id="2.20.25.110">
    <property type="entry name" value="S-adenosyl-L-methionine-dependent methyltransferases"/>
    <property type="match status" value="1"/>
</dbReference>
<dbReference type="AlphaFoldDB" id="A0A0K9F7C5"/>
<evidence type="ECO:0000313" key="4">
    <source>
        <dbReference type="Proteomes" id="UP000037326"/>
    </source>
</evidence>
<name>A0A0K9F7C5_9BACI</name>
<dbReference type="GO" id="GO:0008168">
    <property type="term" value="F:methyltransferase activity"/>
    <property type="evidence" value="ECO:0007669"/>
    <property type="project" value="UniProtKB-KW"/>
</dbReference>
<accession>A0A0K9F7C5</accession>
<proteinExistence type="predicted"/>
<feature type="domain" description="Methyltransferase" evidence="2">
    <location>
        <begin position="54"/>
        <end position="148"/>
    </location>
</feature>
<protein>
    <submittedName>
        <fullName evidence="3">Methyltransferase</fullName>
    </submittedName>
</protein>
<dbReference type="PANTHER" id="PTHR43861">
    <property type="entry name" value="TRANS-ACONITATE 2-METHYLTRANSFERASE-RELATED"/>
    <property type="match status" value="1"/>
</dbReference>
<dbReference type="GeneID" id="96599966"/>
<dbReference type="OrthoDB" id="9811589at2"/>
<evidence type="ECO:0000313" key="3">
    <source>
        <dbReference type="EMBL" id="KMY30430.1"/>
    </source>
</evidence>
<gene>
    <name evidence="3" type="ORF">ACZ11_17215</name>
</gene>